<gene>
    <name evidence="2" type="ORF">HJG59_010158</name>
</gene>
<dbReference type="EMBL" id="JACASF010000024">
    <property type="protein sequence ID" value="KAF6399276.1"/>
    <property type="molecule type" value="Genomic_DNA"/>
</dbReference>
<accession>A0A7J8BLG0</accession>
<keyword evidence="1" id="KW-0472">Membrane</keyword>
<dbReference type="AlphaFoldDB" id="A0A7J8BLG0"/>
<evidence type="ECO:0000256" key="1">
    <source>
        <dbReference type="SAM" id="Phobius"/>
    </source>
</evidence>
<keyword evidence="3" id="KW-1185">Reference proteome</keyword>
<dbReference type="Proteomes" id="UP000550707">
    <property type="component" value="Unassembled WGS sequence"/>
</dbReference>
<organism evidence="2 3">
    <name type="scientific">Molossus molossus</name>
    <name type="common">Pallas' mastiff bat</name>
    <name type="synonym">Vespertilio molossus</name>
    <dbReference type="NCBI Taxonomy" id="27622"/>
    <lineage>
        <taxon>Eukaryota</taxon>
        <taxon>Metazoa</taxon>
        <taxon>Chordata</taxon>
        <taxon>Craniata</taxon>
        <taxon>Vertebrata</taxon>
        <taxon>Euteleostomi</taxon>
        <taxon>Mammalia</taxon>
        <taxon>Eutheria</taxon>
        <taxon>Laurasiatheria</taxon>
        <taxon>Chiroptera</taxon>
        <taxon>Yangochiroptera</taxon>
        <taxon>Molossidae</taxon>
        <taxon>Molossus</taxon>
    </lineage>
</organism>
<name>A0A7J8BLG0_MOLMO</name>
<comment type="caution">
    <text evidence="2">The sequence shown here is derived from an EMBL/GenBank/DDBJ whole genome shotgun (WGS) entry which is preliminary data.</text>
</comment>
<protein>
    <submittedName>
        <fullName evidence="2">Uncharacterized protein</fullName>
    </submittedName>
</protein>
<proteinExistence type="predicted"/>
<feature type="transmembrane region" description="Helical" evidence="1">
    <location>
        <begin position="77"/>
        <end position="94"/>
    </location>
</feature>
<evidence type="ECO:0000313" key="2">
    <source>
        <dbReference type="EMBL" id="KAF6399276.1"/>
    </source>
</evidence>
<feature type="transmembrane region" description="Helical" evidence="1">
    <location>
        <begin position="100"/>
        <end position="119"/>
    </location>
</feature>
<dbReference type="InParanoid" id="A0A7J8BLG0"/>
<reference evidence="2 3" key="1">
    <citation type="journal article" date="2020" name="Nature">
        <title>Six reference-quality genomes reveal evolution of bat adaptations.</title>
        <authorList>
            <person name="Jebb D."/>
            <person name="Huang Z."/>
            <person name="Pippel M."/>
            <person name="Hughes G.M."/>
            <person name="Lavrichenko K."/>
            <person name="Devanna P."/>
            <person name="Winkler S."/>
            <person name="Jermiin L.S."/>
            <person name="Skirmuntt E.C."/>
            <person name="Katzourakis A."/>
            <person name="Burkitt-Gray L."/>
            <person name="Ray D.A."/>
            <person name="Sullivan K.A.M."/>
            <person name="Roscito J.G."/>
            <person name="Kirilenko B.M."/>
            <person name="Davalos L.M."/>
            <person name="Corthals A.P."/>
            <person name="Power M.L."/>
            <person name="Jones G."/>
            <person name="Ransome R.D."/>
            <person name="Dechmann D.K.N."/>
            <person name="Locatelli A.G."/>
            <person name="Puechmaille S.J."/>
            <person name="Fedrigo O."/>
            <person name="Jarvis E.D."/>
            <person name="Hiller M."/>
            <person name="Vernes S.C."/>
            <person name="Myers E.W."/>
            <person name="Teeling E.C."/>
        </authorList>
    </citation>
    <scope>NUCLEOTIDE SEQUENCE [LARGE SCALE GENOMIC DNA]</scope>
    <source>
        <strain evidence="2">MMolMol1</strain>
        <tissue evidence="2">Muscle</tissue>
    </source>
</reference>
<sequence length="165" mass="18552">MYHFFFYFLIDLREREKKTQTINLLFHLFVYSLFAPCMCPDLGSNSQPRLIGTTLSPTELPGQGPRSAISKLRASKLLFTSAAVIFLHVVYAVISSLGLVSFFFFQGLLTISALLRALLVSQCRHSVCVCVCVCVCVSVCLTFDAVTMIYIHEKKSQPYFLSTPF</sequence>
<keyword evidence="1" id="KW-0812">Transmembrane</keyword>
<feature type="transmembrane region" description="Helical" evidence="1">
    <location>
        <begin position="126"/>
        <end position="151"/>
    </location>
</feature>
<evidence type="ECO:0000313" key="3">
    <source>
        <dbReference type="Proteomes" id="UP000550707"/>
    </source>
</evidence>
<keyword evidence="1" id="KW-1133">Transmembrane helix</keyword>